<organism evidence="2 3">
    <name type="scientific">Serratia rubidaea</name>
    <name type="common">Serratia marinorubra</name>
    <dbReference type="NCBI Taxonomy" id="61652"/>
    <lineage>
        <taxon>Bacteria</taxon>
        <taxon>Pseudomonadati</taxon>
        <taxon>Pseudomonadota</taxon>
        <taxon>Gammaproteobacteria</taxon>
        <taxon>Enterobacterales</taxon>
        <taxon>Yersiniaceae</taxon>
        <taxon>Serratia</taxon>
    </lineage>
</organism>
<name>A0A4U9HU92_SERRU</name>
<reference evidence="2 3" key="1">
    <citation type="submission" date="2019-05" db="EMBL/GenBank/DDBJ databases">
        <authorList>
            <consortium name="Pathogen Informatics"/>
        </authorList>
    </citation>
    <scope>NUCLEOTIDE SEQUENCE [LARGE SCALE GENOMIC DNA]</scope>
    <source>
        <strain evidence="2 3">NCTC12971</strain>
    </source>
</reference>
<feature type="region of interest" description="Disordered" evidence="1">
    <location>
        <begin position="1"/>
        <end position="38"/>
    </location>
</feature>
<accession>A0A4U9HU92</accession>
<gene>
    <name evidence="2" type="ORF">NCTC12971_04942</name>
</gene>
<evidence type="ECO:0000313" key="3">
    <source>
        <dbReference type="Proteomes" id="UP000307968"/>
    </source>
</evidence>
<evidence type="ECO:0000313" key="2">
    <source>
        <dbReference type="EMBL" id="VTP67111.1"/>
    </source>
</evidence>
<dbReference type="AlphaFoldDB" id="A0A4U9HU92"/>
<sequence>MRKGGQFMTDALGTGMTYMHPDDDRLPEGQNPMRHTTP</sequence>
<proteinExistence type="predicted"/>
<dbReference type="Proteomes" id="UP000307968">
    <property type="component" value="Chromosome"/>
</dbReference>
<dbReference type="EMBL" id="LR590463">
    <property type="protein sequence ID" value="VTP67111.1"/>
    <property type="molecule type" value="Genomic_DNA"/>
</dbReference>
<evidence type="ECO:0000256" key="1">
    <source>
        <dbReference type="SAM" id="MobiDB-lite"/>
    </source>
</evidence>
<protein>
    <submittedName>
        <fullName evidence="2">Uncharacterized protein</fullName>
    </submittedName>
</protein>